<protein>
    <submittedName>
        <fullName evidence="1">Uncharacterized protein</fullName>
    </submittedName>
</protein>
<reference evidence="1 2" key="1">
    <citation type="submission" date="2022-04" db="EMBL/GenBank/DDBJ databases">
        <title>Chromosome-level reference genomes for two strains of Caenorhabditis briggsae: an improved platform for comparative genomics.</title>
        <authorList>
            <person name="Stevens L."/>
            <person name="Andersen E."/>
        </authorList>
    </citation>
    <scope>NUCLEOTIDE SEQUENCE [LARGE SCALE GENOMIC DNA]</scope>
    <source>
        <strain evidence="1">VX34</strain>
        <tissue evidence="1">Whole-organism</tissue>
    </source>
</reference>
<evidence type="ECO:0000313" key="2">
    <source>
        <dbReference type="Proteomes" id="UP000829354"/>
    </source>
</evidence>
<keyword evidence="2" id="KW-1185">Reference proteome</keyword>
<name>A0AAE9F0D9_CAEBR</name>
<sequence>MLYKMSAQDSKSMQFFSEMLKIAVLLAVVAVSSSLSIVRLPPVDPTVDPPVDPIEPTIDVPLPWYPWYPCYPYYPTPLEGTGGIKKSNDDQI</sequence>
<dbReference type="EMBL" id="CP092624">
    <property type="protein sequence ID" value="UMM33323.1"/>
    <property type="molecule type" value="Genomic_DNA"/>
</dbReference>
<proteinExistence type="predicted"/>
<gene>
    <name evidence="1" type="ORF">L5515_006850</name>
</gene>
<dbReference type="AlphaFoldDB" id="A0AAE9F0D9"/>
<accession>A0AAE9F0D9</accession>
<dbReference type="Proteomes" id="UP000829354">
    <property type="component" value="Chromosome V"/>
</dbReference>
<evidence type="ECO:0000313" key="1">
    <source>
        <dbReference type="EMBL" id="UMM33323.1"/>
    </source>
</evidence>
<organism evidence="1 2">
    <name type="scientific">Caenorhabditis briggsae</name>
    <dbReference type="NCBI Taxonomy" id="6238"/>
    <lineage>
        <taxon>Eukaryota</taxon>
        <taxon>Metazoa</taxon>
        <taxon>Ecdysozoa</taxon>
        <taxon>Nematoda</taxon>
        <taxon>Chromadorea</taxon>
        <taxon>Rhabditida</taxon>
        <taxon>Rhabditina</taxon>
        <taxon>Rhabditomorpha</taxon>
        <taxon>Rhabditoidea</taxon>
        <taxon>Rhabditidae</taxon>
        <taxon>Peloderinae</taxon>
        <taxon>Caenorhabditis</taxon>
    </lineage>
</organism>